<dbReference type="InterPro" id="IPR041529">
    <property type="entry name" value="DUF5598"/>
</dbReference>
<dbReference type="GO" id="GO:0047280">
    <property type="term" value="F:nicotinamide phosphoribosyltransferase activity"/>
    <property type="evidence" value="ECO:0007669"/>
    <property type="project" value="UniProtKB-EC"/>
</dbReference>
<dbReference type="InterPro" id="IPR016471">
    <property type="entry name" value="Nicotinamide_PRibTrfase"/>
</dbReference>
<dbReference type="NCBIfam" id="NF006629">
    <property type="entry name" value="PRK09198.1"/>
    <property type="match status" value="1"/>
</dbReference>
<evidence type="ECO:0000256" key="1">
    <source>
        <dbReference type="ARBA" id="ARBA00010897"/>
    </source>
</evidence>
<dbReference type="OrthoDB" id="74857at2157"/>
<evidence type="ECO:0000313" key="11">
    <source>
        <dbReference type="EMBL" id="KZX15118.1"/>
    </source>
</evidence>
<dbReference type="PATRIC" id="fig|55758.3.peg.803"/>
<name>A0A166D1W5_9EURY</name>
<dbReference type="Pfam" id="PF04095">
    <property type="entry name" value="NAPRTase"/>
    <property type="match status" value="1"/>
</dbReference>
<keyword evidence="12" id="KW-1185">Reference proteome</keyword>
<dbReference type="Proteomes" id="UP000077066">
    <property type="component" value="Unassembled WGS sequence"/>
</dbReference>
<organism evidence="11 12">
    <name type="scientific">Methanobrevibacter filiformis</name>
    <dbReference type="NCBI Taxonomy" id="55758"/>
    <lineage>
        <taxon>Archaea</taxon>
        <taxon>Methanobacteriati</taxon>
        <taxon>Methanobacteriota</taxon>
        <taxon>Methanomada group</taxon>
        <taxon>Methanobacteria</taxon>
        <taxon>Methanobacteriales</taxon>
        <taxon>Methanobacteriaceae</taxon>
        <taxon>Methanobrevibacter</taxon>
    </lineage>
</organism>
<evidence type="ECO:0000256" key="6">
    <source>
        <dbReference type="ARBA" id="ARBA00035024"/>
    </source>
</evidence>
<evidence type="ECO:0000313" key="12">
    <source>
        <dbReference type="Proteomes" id="UP000077066"/>
    </source>
</evidence>
<evidence type="ECO:0000256" key="4">
    <source>
        <dbReference type="ARBA" id="ARBA00022679"/>
    </source>
</evidence>
<protein>
    <recommendedName>
        <fullName evidence="7">Nicotinamide phosphoribosyltransferase</fullName>
        <ecNumber evidence="6">2.4.2.12</ecNumber>
    </recommendedName>
</protein>
<dbReference type="InterPro" id="IPR013785">
    <property type="entry name" value="Aldolase_TIM"/>
</dbReference>
<keyword evidence="2" id="KW-0662">Pyridine nucleotide biosynthesis</keyword>
<evidence type="ECO:0000256" key="8">
    <source>
        <dbReference type="ARBA" id="ARBA00047835"/>
    </source>
</evidence>
<comment type="caution">
    <text evidence="11">The sequence shown here is derived from an EMBL/GenBank/DDBJ whole genome shotgun (WGS) entry which is preliminary data.</text>
</comment>
<evidence type="ECO:0000259" key="9">
    <source>
        <dbReference type="Pfam" id="PF04095"/>
    </source>
</evidence>
<comment type="pathway">
    <text evidence="5">Cofactor biosynthesis; NAD(+) biosynthesis; nicotinamide D-ribonucleotide from 5-phospho-alpha-D-ribose 1-diphosphate and nicotinamide: step 1/1.</text>
</comment>
<proteinExistence type="inferred from homology"/>
<gene>
    <name evidence="11" type="ORF">MBFIL_07190</name>
</gene>
<dbReference type="STRING" id="55758.MBFIL_07190"/>
<reference evidence="11 12" key="1">
    <citation type="submission" date="2016-04" db="EMBL/GenBank/DDBJ databases">
        <title>Genome sequence of Methanobrevibacter filiformis DSM 11501.</title>
        <authorList>
            <person name="Poehlein A."/>
            <person name="Seedorf H."/>
            <person name="Daniel R."/>
        </authorList>
    </citation>
    <scope>NUCLEOTIDE SEQUENCE [LARGE SCALE GENOMIC DNA]</scope>
    <source>
        <strain evidence="11 12">DSM 11501</strain>
    </source>
</reference>
<dbReference type="Gene3D" id="3.20.20.70">
    <property type="entry name" value="Aldolase class I"/>
    <property type="match status" value="1"/>
</dbReference>
<dbReference type="SUPFAM" id="SSF51690">
    <property type="entry name" value="Nicotinate/Quinolinate PRTase C-terminal domain-like"/>
    <property type="match status" value="1"/>
</dbReference>
<evidence type="ECO:0000256" key="2">
    <source>
        <dbReference type="ARBA" id="ARBA00022642"/>
    </source>
</evidence>
<dbReference type="PANTHER" id="PTHR43816:SF1">
    <property type="entry name" value="NICOTINAMIDE PHOSPHORIBOSYLTRANSFERASE"/>
    <property type="match status" value="1"/>
</dbReference>
<evidence type="ECO:0000259" key="10">
    <source>
        <dbReference type="Pfam" id="PF18127"/>
    </source>
</evidence>
<dbReference type="EMBL" id="LWMT01000108">
    <property type="protein sequence ID" value="KZX15118.1"/>
    <property type="molecule type" value="Genomic_DNA"/>
</dbReference>
<dbReference type="EC" id="2.4.2.12" evidence="6"/>
<dbReference type="InterPro" id="IPR036068">
    <property type="entry name" value="Nicotinate_pribotase-like_C"/>
</dbReference>
<dbReference type="AlphaFoldDB" id="A0A166D1W5"/>
<dbReference type="PANTHER" id="PTHR43816">
    <property type="entry name" value="NICOTINAMIDE PHOSPHORIBOSYLTRANSFERASE"/>
    <property type="match status" value="1"/>
</dbReference>
<evidence type="ECO:0000256" key="3">
    <source>
        <dbReference type="ARBA" id="ARBA00022676"/>
    </source>
</evidence>
<dbReference type="PIRSF" id="PIRSF005943">
    <property type="entry name" value="NMPRT"/>
    <property type="match status" value="1"/>
</dbReference>
<keyword evidence="3 11" id="KW-0328">Glycosyltransferase</keyword>
<feature type="domain" description="Nicotinamide phosphoribosyltransferase N-terminal" evidence="10">
    <location>
        <begin position="5"/>
        <end position="102"/>
    </location>
</feature>
<evidence type="ECO:0000256" key="5">
    <source>
        <dbReference type="ARBA" id="ARBA00035007"/>
    </source>
</evidence>
<accession>A0A166D1W5</accession>
<dbReference type="GO" id="GO:0009435">
    <property type="term" value="P:NAD+ biosynthetic process"/>
    <property type="evidence" value="ECO:0007669"/>
    <property type="project" value="InterPro"/>
</dbReference>
<dbReference type="InterPro" id="IPR041525">
    <property type="entry name" value="N/Namide_PRibTrfase"/>
</dbReference>
<keyword evidence="4 11" id="KW-0808">Transferase</keyword>
<dbReference type="RefSeq" id="WP_066971612.1">
    <property type="nucleotide sequence ID" value="NZ_LWMT01000108.1"/>
</dbReference>
<feature type="domain" description="Nicotinate/nicotinamide phosphoribosyltransferase" evidence="9">
    <location>
        <begin position="174"/>
        <end position="464"/>
    </location>
</feature>
<comment type="similarity">
    <text evidence="1">Belongs to the NAPRTase family.</text>
</comment>
<evidence type="ECO:0000256" key="7">
    <source>
        <dbReference type="ARBA" id="ARBA00035036"/>
    </source>
</evidence>
<sequence length="481" mass="54892">MIHNNICLMSDSYKFTHYQFYPKDTEYIYSYLESRTGARFNKTVFFGLQYILKKYLEGKVVNDEKIEIAKEIINNHIGSEIFNEDGWRYILDKHDGRLPVEIKAIKEGTPVEVSNVLMTIVNTDSKCGWLTNYLESLLLQVWFPSTVATLSRECKILLNHYLNKTSDDMSNIDFMLHDFGYRGASSFESSEIAGAAHLINFSGTDTVPALILPMKYYNNSYNSSNIKQSNIGSLPGYSVQATEHSIMTSLGETYEFQTVSNILKNAKDGILSIVIDSYNYQNFIGTLGRSKLNNGLREEINSFLNRAEGNKIVFRPDSGDPVITTLDCFKLIEKYFGVSLNSKGYKIIPSNIGLLWGDGIDYYGMRDILFAMKNNRWAASNIIFGMGGGLHTSTNRDTQKNAFKSSAQYRNGKWHDVYKKPLDITKSSKKGRLALTRENDKFKTIRLDELNCKTNYLETVFKNGKLTRFMDFDEVKELARI</sequence>
<comment type="catalytic activity">
    <reaction evidence="8">
        <text>beta-nicotinamide D-ribonucleotide + diphosphate = 5-phospho-alpha-D-ribose 1-diphosphate + nicotinamide + H(+)</text>
        <dbReference type="Rhea" id="RHEA:16149"/>
        <dbReference type="ChEBI" id="CHEBI:14649"/>
        <dbReference type="ChEBI" id="CHEBI:15378"/>
        <dbReference type="ChEBI" id="CHEBI:17154"/>
        <dbReference type="ChEBI" id="CHEBI:33019"/>
        <dbReference type="ChEBI" id="CHEBI:58017"/>
        <dbReference type="EC" id="2.4.2.12"/>
    </reaction>
    <physiologicalReaction direction="right-to-left" evidence="8">
        <dbReference type="Rhea" id="RHEA:16151"/>
    </physiologicalReaction>
</comment>
<dbReference type="Pfam" id="PF18127">
    <property type="entry name" value="NAMPT_N"/>
    <property type="match status" value="1"/>
</dbReference>